<protein>
    <recommendedName>
        <fullName evidence="1">TonB C-terminal domain-containing protein</fullName>
    </recommendedName>
</protein>
<evidence type="ECO:0000313" key="2">
    <source>
        <dbReference type="EMBL" id="PXY02436.1"/>
    </source>
</evidence>
<dbReference type="RefSeq" id="WP_110360069.1">
    <property type="nucleotide sequence ID" value="NZ_QFLI01000002.1"/>
</dbReference>
<dbReference type="Pfam" id="PF03544">
    <property type="entry name" value="TonB_C"/>
    <property type="match status" value="1"/>
</dbReference>
<dbReference type="SUPFAM" id="SSF74653">
    <property type="entry name" value="TolA/TonB C-terminal domain"/>
    <property type="match status" value="1"/>
</dbReference>
<feature type="domain" description="TonB C-terminal" evidence="1">
    <location>
        <begin position="144"/>
        <end position="216"/>
    </location>
</feature>
<name>A0A2V4A1E6_9BACT</name>
<reference evidence="2 3" key="1">
    <citation type="submission" date="2018-05" db="EMBL/GenBank/DDBJ databases">
        <title>Marinifilum breve JC075T sp. nov., a marine bacterium isolated from Yongle Blue Hole in the South China Sea.</title>
        <authorList>
            <person name="Fu T."/>
        </authorList>
    </citation>
    <scope>NUCLEOTIDE SEQUENCE [LARGE SCALE GENOMIC DNA]</scope>
    <source>
        <strain evidence="2 3">JC075</strain>
    </source>
</reference>
<keyword evidence="3" id="KW-1185">Reference proteome</keyword>
<evidence type="ECO:0000313" key="3">
    <source>
        <dbReference type="Proteomes" id="UP000248079"/>
    </source>
</evidence>
<dbReference type="Proteomes" id="UP000248079">
    <property type="component" value="Unassembled WGS sequence"/>
</dbReference>
<dbReference type="EMBL" id="QFLI01000002">
    <property type="protein sequence ID" value="PXY02436.1"/>
    <property type="molecule type" value="Genomic_DNA"/>
</dbReference>
<dbReference type="OrthoDB" id="1116493at2"/>
<organism evidence="2 3">
    <name type="scientific">Marinifilum breve</name>
    <dbReference type="NCBI Taxonomy" id="2184082"/>
    <lineage>
        <taxon>Bacteria</taxon>
        <taxon>Pseudomonadati</taxon>
        <taxon>Bacteroidota</taxon>
        <taxon>Bacteroidia</taxon>
        <taxon>Marinilabiliales</taxon>
        <taxon>Marinifilaceae</taxon>
    </lineage>
</organism>
<sequence>MKITLLYILLMLSFVSFGQKKYKTVKKKINLIHKEVYQIEKKSKLKEGFYYYIDTSKNDTLISGNYKDDKKVGLWKYYGRGKFPYLEYDFSTNKLISNRYRITKDSTYIKKDDKYILDKVDSPQIHIGFKNQAEYDLAKSLTIPKSVIKNGTPTVFIYSFVISKDGNLKNIKVEQSIDKEYDKKAIKTIKELDYNWVPALKDGEAVDSKSFLIIDFSNGQNLSKNDRTKAYLWQVKMVYYGIITKSQSF</sequence>
<accession>A0A2V4A1E6</accession>
<dbReference type="GO" id="GO:0055085">
    <property type="term" value="P:transmembrane transport"/>
    <property type="evidence" value="ECO:0007669"/>
    <property type="project" value="InterPro"/>
</dbReference>
<comment type="caution">
    <text evidence="2">The sequence shown here is derived from an EMBL/GenBank/DDBJ whole genome shotgun (WGS) entry which is preliminary data.</text>
</comment>
<evidence type="ECO:0000259" key="1">
    <source>
        <dbReference type="Pfam" id="PF03544"/>
    </source>
</evidence>
<proteinExistence type="predicted"/>
<gene>
    <name evidence="2" type="ORF">DF185_07240</name>
</gene>
<dbReference type="AlphaFoldDB" id="A0A2V4A1E6"/>
<dbReference type="Gene3D" id="3.30.1150.10">
    <property type="match status" value="1"/>
</dbReference>
<dbReference type="InterPro" id="IPR037682">
    <property type="entry name" value="TonB_C"/>
</dbReference>